<proteinExistence type="predicted"/>
<dbReference type="Proteomes" id="UP000295680">
    <property type="component" value="Unassembled WGS sequence"/>
</dbReference>
<gene>
    <name evidence="1" type="ORF">EV192_102887</name>
</gene>
<sequence>MADDIARAEISRLMATLDHGEALDISQRKLLWAFLNAARSVVQVVEPPDDFSFVGEFGESFTAGPVDAVEFAASPRPSALMIIR</sequence>
<accession>A0A4R2JZ79</accession>
<protein>
    <submittedName>
        <fullName evidence="1">Uncharacterized protein</fullName>
    </submittedName>
</protein>
<name>A0A4R2JZ79_9PSEU</name>
<comment type="caution">
    <text evidence="1">The sequence shown here is derived from an EMBL/GenBank/DDBJ whole genome shotgun (WGS) entry which is preliminary data.</text>
</comment>
<dbReference type="EMBL" id="SLWS01000002">
    <property type="protein sequence ID" value="TCO62748.1"/>
    <property type="molecule type" value="Genomic_DNA"/>
</dbReference>
<keyword evidence="2" id="KW-1185">Reference proteome</keyword>
<reference evidence="1 2" key="1">
    <citation type="submission" date="2019-03" db="EMBL/GenBank/DDBJ databases">
        <title>Genomic Encyclopedia of Type Strains, Phase IV (KMG-IV): sequencing the most valuable type-strain genomes for metagenomic binning, comparative biology and taxonomic classification.</title>
        <authorList>
            <person name="Goeker M."/>
        </authorList>
    </citation>
    <scope>NUCLEOTIDE SEQUENCE [LARGE SCALE GENOMIC DNA]</scope>
    <source>
        <strain evidence="1 2">DSM 45934</strain>
    </source>
</reference>
<dbReference type="RefSeq" id="WP_132114743.1">
    <property type="nucleotide sequence ID" value="NZ_SLWS01000002.1"/>
</dbReference>
<evidence type="ECO:0000313" key="2">
    <source>
        <dbReference type="Proteomes" id="UP000295680"/>
    </source>
</evidence>
<evidence type="ECO:0000313" key="1">
    <source>
        <dbReference type="EMBL" id="TCO62748.1"/>
    </source>
</evidence>
<organism evidence="1 2">
    <name type="scientific">Actinocrispum wychmicini</name>
    <dbReference type="NCBI Taxonomy" id="1213861"/>
    <lineage>
        <taxon>Bacteria</taxon>
        <taxon>Bacillati</taxon>
        <taxon>Actinomycetota</taxon>
        <taxon>Actinomycetes</taxon>
        <taxon>Pseudonocardiales</taxon>
        <taxon>Pseudonocardiaceae</taxon>
        <taxon>Actinocrispum</taxon>
    </lineage>
</organism>
<dbReference type="AlphaFoldDB" id="A0A4R2JZ79"/>